<feature type="transmembrane region" description="Helical" evidence="6">
    <location>
        <begin position="232"/>
        <end position="251"/>
    </location>
</feature>
<evidence type="ECO:0000256" key="4">
    <source>
        <dbReference type="ARBA" id="ARBA00022989"/>
    </source>
</evidence>
<protein>
    <submittedName>
        <fullName evidence="7">Ubiquinone biosynthesis protein UbiA</fullName>
    </submittedName>
</protein>
<evidence type="ECO:0000256" key="3">
    <source>
        <dbReference type="ARBA" id="ARBA00022692"/>
    </source>
</evidence>
<organism evidence="7">
    <name type="scientific">Fundidesulfovibrio putealis</name>
    <dbReference type="NCBI Taxonomy" id="270496"/>
    <lineage>
        <taxon>Bacteria</taxon>
        <taxon>Pseudomonadati</taxon>
        <taxon>Thermodesulfobacteriota</taxon>
        <taxon>Desulfovibrionia</taxon>
        <taxon>Desulfovibrionales</taxon>
        <taxon>Desulfovibrionaceae</taxon>
        <taxon>Fundidesulfovibrio</taxon>
    </lineage>
</organism>
<keyword evidence="3 6" id="KW-0812">Transmembrane</keyword>
<feature type="transmembrane region" description="Helical" evidence="6">
    <location>
        <begin position="182"/>
        <end position="198"/>
    </location>
</feature>
<evidence type="ECO:0000256" key="6">
    <source>
        <dbReference type="SAM" id="Phobius"/>
    </source>
</evidence>
<dbReference type="Pfam" id="PF01040">
    <property type="entry name" value="UbiA"/>
    <property type="match status" value="1"/>
</dbReference>
<accession>A0A7C4AHU2</accession>
<feature type="transmembrane region" description="Helical" evidence="6">
    <location>
        <begin position="257"/>
        <end position="278"/>
    </location>
</feature>
<reference evidence="7" key="1">
    <citation type="journal article" date="2020" name="mSystems">
        <title>Genome- and Community-Level Interaction Insights into Carbon Utilization and Element Cycling Functions of Hydrothermarchaeota in Hydrothermal Sediment.</title>
        <authorList>
            <person name="Zhou Z."/>
            <person name="Liu Y."/>
            <person name="Xu W."/>
            <person name="Pan J."/>
            <person name="Luo Z.H."/>
            <person name="Li M."/>
        </authorList>
    </citation>
    <scope>NUCLEOTIDE SEQUENCE [LARGE SCALE GENOMIC DNA]</scope>
    <source>
        <strain evidence="7">SpSt-413</strain>
    </source>
</reference>
<keyword evidence="4 6" id="KW-1133">Transmembrane helix</keyword>
<proteinExistence type="predicted"/>
<gene>
    <name evidence="7" type="ORF">ENR59_09170</name>
</gene>
<dbReference type="InterPro" id="IPR000537">
    <property type="entry name" value="UbiA_prenyltransferase"/>
</dbReference>
<evidence type="ECO:0000256" key="1">
    <source>
        <dbReference type="ARBA" id="ARBA00004141"/>
    </source>
</evidence>
<evidence type="ECO:0000256" key="5">
    <source>
        <dbReference type="ARBA" id="ARBA00023136"/>
    </source>
</evidence>
<keyword evidence="5 6" id="KW-0472">Membrane</keyword>
<dbReference type="AlphaFoldDB" id="A0A7C4AHU2"/>
<keyword evidence="7" id="KW-0830">Ubiquinone</keyword>
<dbReference type="InterPro" id="IPR044878">
    <property type="entry name" value="UbiA_sf"/>
</dbReference>
<feature type="transmembrane region" description="Helical" evidence="6">
    <location>
        <begin position="111"/>
        <end position="128"/>
    </location>
</feature>
<dbReference type="Gene3D" id="1.20.120.1780">
    <property type="entry name" value="UbiA prenyltransferase"/>
    <property type="match status" value="1"/>
</dbReference>
<feature type="transmembrane region" description="Helical" evidence="6">
    <location>
        <begin position="290"/>
        <end position="311"/>
    </location>
</feature>
<dbReference type="GO" id="GO:0016020">
    <property type="term" value="C:membrane"/>
    <property type="evidence" value="ECO:0007669"/>
    <property type="project" value="UniProtKB-SubCell"/>
</dbReference>
<sequence>MPSPESAAAGPIERLKPFLALSRTPHGLLDMAMPIAAALLWLGSFPPAPVALLGLLTVFAGYTAVYALNDLADYGTDRANFLEGQGDNSGYLDAVYARHPLAMGLLTKRQAYAWAGGWALTALLGAYLLSPVCAYILLAGCVMEVAYCLLLKVSHLRALINGVVKSLGGVAAMLAVDPAAPLWFPALLFGVTFLWEIGGQNIPADWFDLELDRRQGARTMCVALGLERAARVSLWTLTGATALAFFLLALSPAGLPWWLVLAATAAIAWLLPLSALKLGRSPSRESASALFARASYLPVVLLGTTLFWFAFR</sequence>
<evidence type="ECO:0000256" key="2">
    <source>
        <dbReference type="ARBA" id="ARBA00022475"/>
    </source>
</evidence>
<dbReference type="Gene3D" id="1.10.357.140">
    <property type="entry name" value="UbiA prenyltransferase"/>
    <property type="match status" value="1"/>
</dbReference>
<evidence type="ECO:0000313" key="7">
    <source>
        <dbReference type="EMBL" id="HGG93103.1"/>
    </source>
</evidence>
<comment type="subcellular location">
    <subcellularLocation>
        <location evidence="1">Membrane</location>
        <topology evidence="1">Multi-pass membrane protein</topology>
    </subcellularLocation>
</comment>
<dbReference type="CDD" id="cd13956">
    <property type="entry name" value="PT_UbiA"/>
    <property type="match status" value="1"/>
</dbReference>
<comment type="caution">
    <text evidence="7">The sequence shown here is derived from an EMBL/GenBank/DDBJ whole genome shotgun (WGS) entry which is preliminary data.</text>
</comment>
<dbReference type="GO" id="GO:0016765">
    <property type="term" value="F:transferase activity, transferring alkyl or aryl (other than methyl) groups"/>
    <property type="evidence" value="ECO:0007669"/>
    <property type="project" value="InterPro"/>
</dbReference>
<keyword evidence="2" id="KW-1003">Cell membrane</keyword>
<dbReference type="EMBL" id="DSRP01000636">
    <property type="protein sequence ID" value="HGG93103.1"/>
    <property type="molecule type" value="Genomic_DNA"/>
</dbReference>
<name>A0A7C4AHU2_9BACT</name>